<dbReference type="EMBL" id="WBSL01000002">
    <property type="protein sequence ID" value="MPY66575.1"/>
    <property type="molecule type" value="Genomic_DNA"/>
</dbReference>
<dbReference type="SUPFAM" id="SSF51735">
    <property type="entry name" value="NAD(P)-binding Rossmann-fold domains"/>
    <property type="match status" value="1"/>
</dbReference>
<keyword evidence="3" id="KW-1185">Reference proteome</keyword>
<dbReference type="PANTHER" id="PTHR43162">
    <property type="match status" value="1"/>
</dbReference>
<feature type="domain" description="NmrA-like" evidence="1">
    <location>
        <begin position="19"/>
        <end position="230"/>
    </location>
</feature>
<evidence type="ECO:0000313" key="2">
    <source>
        <dbReference type="EMBL" id="MPY66575.1"/>
    </source>
</evidence>
<dbReference type="Gene3D" id="3.90.25.10">
    <property type="entry name" value="UDP-galactose 4-epimerase, domain 1"/>
    <property type="match status" value="1"/>
</dbReference>
<dbReference type="RefSeq" id="WP_152870756.1">
    <property type="nucleotide sequence ID" value="NZ_WBSL01000002.1"/>
</dbReference>
<proteinExistence type="predicted"/>
<comment type="caution">
    <text evidence="2">The sequence shown here is derived from an EMBL/GenBank/DDBJ whole genome shotgun (WGS) entry which is preliminary data.</text>
</comment>
<dbReference type="PANTHER" id="PTHR43162:SF1">
    <property type="entry name" value="PRESTALK A DIFFERENTIATION PROTEIN A"/>
    <property type="match status" value="1"/>
</dbReference>
<dbReference type="InterPro" id="IPR008030">
    <property type="entry name" value="NmrA-like"/>
</dbReference>
<name>A0A7X1NVM9_9DEIO</name>
<dbReference type="AlphaFoldDB" id="A0A7X1NVM9"/>
<accession>A0A7X1NVM9</accession>
<sequence length="298" mass="31844">MGGPELPPLPGPGGWPGPVFVMGATGRVGGEIVRHLAPTGAELWAAVRDTEQATLPPGVRPVRFDVADLETYPALRGAAVLFAMWPPGTGVADLGRVFAAAREAGVRRVVFLSILGAERLSILPHRQIERELEASGLDAVLLRSGYFMQNLTGIHAPEVRRGELFIPSGQGRTSVVDVRDVAAVAGRELARPLTAPAVRAWSLTGPQALTFTEMGHLLGVALNRPVRHVSPGPVTFVRTVTGWGVPRGLALFMLAEYTVARLGLAARLTGDVETALGRPPIPFARFAEDYREVWLPNN</sequence>
<organism evidence="2 3">
    <name type="scientific">Deinococcus terrestris</name>
    <dbReference type="NCBI Taxonomy" id="2651870"/>
    <lineage>
        <taxon>Bacteria</taxon>
        <taxon>Thermotogati</taxon>
        <taxon>Deinococcota</taxon>
        <taxon>Deinococci</taxon>
        <taxon>Deinococcales</taxon>
        <taxon>Deinococcaceae</taxon>
        <taxon>Deinococcus</taxon>
    </lineage>
</organism>
<gene>
    <name evidence="2" type="ORF">F8S09_07680</name>
</gene>
<dbReference type="Pfam" id="PF05368">
    <property type="entry name" value="NmrA"/>
    <property type="match status" value="1"/>
</dbReference>
<dbReference type="Gene3D" id="3.40.50.720">
    <property type="entry name" value="NAD(P)-binding Rossmann-like Domain"/>
    <property type="match status" value="1"/>
</dbReference>
<evidence type="ECO:0000259" key="1">
    <source>
        <dbReference type="Pfam" id="PF05368"/>
    </source>
</evidence>
<dbReference type="Proteomes" id="UP000484842">
    <property type="component" value="Unassembled WGS sequence"/>
</dbReference>
<protein>
    <submittedName>
        <fullName evidence="2">NAD(P)H-binding protein</fullName>
    </submittedName>
</protein>
<evidence type="ECO:0000313" key="3">
    <source>
        <dbReference type="Proteomes" id="UP000484842"/>
    </source>
</evidence>
<reference evidence="2 3" key="1">
    <citation type="submission" date="2019-10" db="EMBL/GenBank/DDBJ databases">
        <title>Deinococcus sp. isolated from soil.</title>
        <authorList>
            <person name="Li Y."/>
            <person name="Wang J."/>
        </authorList>
    </citation>
    <scope>NUCLEOTIDE SEQUENCE [LARGE SCALE GENOMIC DNA]</scope>
    <source>
        <strain evidence="2 3">SDU3-2</strain>
    </source>
</reference>
<dbReference type="InterPro" id="IPR051604">
    <property type="entry name" value="Ergot_Alk_Oxidoreductase"/>
</dbReference>
<dbReference type="InterPro" id="IPR036291">
    <property type="entry name" value="NAD(P)-bd_dom_sf"/>
</dbReference>